<dbReference type="PROSITE" id="PS50076">
    <property type="entry name" value="DNAJ_2"/>
    <property type="match status" value="1"/>
</dbReference>
<protein>
    <submittedName>
        <fullName evidence="4">J domain-containing protein</fullName>
    </submittedName>
</protein>
<dbReference type="InterPro" id="IPR036869">
    <property type="entry name" value="J_dom_sf"/>
</dbReference>
<feature type="compositionally biased region" description="Gly residues" evidence="2">
    <location>
        <begin position="163"/>
        <end position="176"/>
    </location>
</feature>
<dbReference type="CDD" id="cd06257">
    <property type="entry name" value="DnaJ"/>
    <property type="match status" value="1"/>
</dbReference>
<dbReference type="SUPFAM" id="SSF46565">
    <property type="entry name" value="Chaperone J-domain"/>
    <property type="match status" value="1"/>
</dbReference>
<name>A0ABD4RHM2_9CLOT</name>
<comment type="caution">
    <text evidence="4">The sequence shown here is derived from an EMBL/GenBank/DDBJ whole genome shotgun (WGS) entry which is preliminary data.</text>
</comment>
<dbReference type="Gene3D" id="1.10.287.110">
    <property type="entry name" value="DnaJ domain"/>
    <property type="match status" value="1"/>
</dbReference>
<reference evidence="4 5" key="1">
    <citation type="submission" date="2021-08" db="EMBL/GenBank/DDBJ databases">
        <title>Genome sequence analysis of Clostridium chauvoei strains of European origin and evaluation of typing options for outbreak investigations.</title>
        <authorList>
            <person name="Abdel-Glil M."/>
            <person name="Thomas P."/>
            <person name="Seyboldt C."/>
        </authorList>
    </citation>
    <scope>NUCLEOTIDE SEQUENCE [LARGE SCALE GENOMIC DNA]</scope>
    <source>
        <strain evidence="4 5">S0260-09</strain>
    </source>
</reference>
<dbReference type="GeneID" id="66302008"/>
<dbReference type="Proteomes" id="UP000775179">
    <property type="component" value="Unassembled WGS sequence"/>
</dbReference>
<dbReference type="GO" id="GO:0006260">
    <property type="term" value="P:DNA replication"/>
    <property type="evidence" value="ECO:0007669"/>
    <property type="project" value="UniProtKB-KW"/>
</dbReference>
<organism evidence="4 5">
    <name type="scientific">Clostridium chauvoei</name>
    <dbReference type="NCBI Taxonomy" id="46867"/>
    <lineage>
        <taxon>Bacteria</taxon>
        <taxon>Bacillati</taxon>
        <taxon>Bacillota</taxon>
        <taxon>Clostridia</taxon>
        <taxon>Eubacteriales</taxon>
        <taxon>Clostridiaceae</taxon>
        <taxon>Clostridium</taxon>
    </lineage>
</organism>
<keyword evidence="1" id="KW-0235">DNA replication</keyword>
<feature type="domain" description="J" evidence="3">
    <location>
        <begin position="2"/>
        <end position="73"/>
    </location>
</feature>
<evidence type="ECO:0000256" key="2">
    <source>
        <dbReference type="SAM" id="MobiDB-lite"/>
    </source>
</evidence>
<dbReference type="EMBL" id="JAIFTX010000013">
    <property type="protein sequence ID" value="MBX7290892.1"/>
    <property type="molecule type" value="Genomic_DNA"/>
</dbReference>
<evidence type="ECO:0000259" key="3">
    <source>
        <dbReference type="PROSITE" id="PS50076"/>
    </source>
</evidence>
<feature type="compositionally biased region" description="Low complexity" evidence="2">
    <location>
        <begin position="148"/>
        <end position="159"/>
    </location>
</feature>
<evidence type="ECO:0000256" key="1">
    <source>
        <dbReference type="ARBA" id="ARBA00022705"/>
    </source>
</evidence>
<dbReference type="AlphaFoldDB" id="A0ABD4RHM2"/>
<dbReference type="InterPro" id="IPR011990">
    <property type="entry name" value="TPR-like_helical_dom_sf"/>
</dbReference>
<gene>
    <name evidence="4" type="ORF">K4H94_07525</name>
</gene>
<dbReference type="InterPro" id="IPR001623">
    <property type="entry name" value="DnaJ_domain"/>
</dbReference>
<accession>A0ABD4RHM2</accession>
<dbReference type="RefSeq" id="WP_079481451.1">
    <property type="nucleotide sequence ID" value="NZ_CP018624.1"/>
</dbReference>
<sequence>MDPYKVLGVQPDSSTDEIKNAYNNVLAKFNVNMNNLSVNSSTEKALTDANIAYDLLINGNLYKEIRNLIENNNFVLAESKLNLIDHRNSAEWNYLQGFISLKKGWFDTAVNHIKTATDLDPENSEYKDSLVTLQSRANEIMNVYKQHNTQPNNTNTSNNMSGCPGGNAGGGNNGMC</sequence>
<dbReference type="SUPFAM" id="SSF48452">
    <property type="entry name" value="TPR-like"/>
    <property type="match status" value="1"/>
</dbReference>
<evidence type="ECO:0000313" key="5">
    <source>
        <dbReference type="Proteomes" id="UP000775179"/>
    </source>
</evidence>
<proteinExistence type="predicted"/>
<feature type="region of interest" description="Disordered" evidence="2">
    <location>
        <begin position="147"/>
        <end position="176"/>
    </location>
</feature>
<dbReference type="KEGG" id="cchv:BTM20_08990"/>
<evidence type="ECO:0000313" key="4">
    <source>
        <dbReference type="EMBL" id="MBX7290892.1"/>
    </source>
</evidence>